<dbReference type="RefSeq" id="WP_344821396.1">
    <property type="nucleotide sequence ID" value="NZ_BAABEZ010000001.1"/>
</dbReference>
<keyword evidence="1" id="KW-0472">Membrane</keyword>
<gene>
    <name evidence="2" type="ORF">GCM10023092_00030</name>
</gene>
<feature type="transmembrane region" description="Helical" evidence="1">
    <location>
        <begin position="71"/>
        <end position="89"/>
    </location>
</feature>
<accession>A0ABP8MCL2</accession>
<feature type="transmembrane region" description="Helical" evidence="1">
    <location>
        <begin position="110"/>
        <end position="128"/>
    </location>
</feature>
<evidence type="ECO:0000256" key="1">
    <source>
        <dbReference type="SAM" id="Phobius"/>
    </source>
</evidence>
<evidence type="ECO:0008006" key="4">
    <source>
        <dbReference type="Google" id="ProtNLM"/>
    </source>
</evidence>
<organism evidence="2 3">
    <name type="scientific">Rurimicrobium arvi</name>
    <dbReference type="NCBI Taxonomy" id="2049916"/>
    <lineage>
        <taxon>Bacteria</taxon>
        <taxon>Pseudomonadati</taxon>
        <taxon>Bacteroidota</taxon>
        <taxon>Chitinophagia</taxon>
        <taxon>Chitinophagales</taxon>
        <taxon>Chitinophagaceae</taxon>
        <taxon>Rurimicrobium</taxon>
    </lineage>
</organism>
<reference evidence="3" key="1">
    <citation type="journal article" date="2019" name="Int. J. Syst. Evol. Microbiol.">
        <title>The Global Catalogue of Microorganisms (GCM) 10K type strain sequencing project: providing services to taxonomists for standard genome sequencing and annotation.</title>
        <authorList>
            <consortium name="The Broad Institute Genomics Platform"/>
            <consortium name="The Broad Institute Genome Sequencing Center for Infectious Disease"/>
            <person name="Wu L."/>
            <person name="Ma J."/>
        </authorList>
    </citation>
    <scope>NUCLEOTIDE SEQUENCE [LARGE SCALE GENOMIC DNA]</scope>
    <source>
        <strain evidence="3">JCM 31921</strain>
    </source>
</reference>
<protein>
    <recommendedName>
        <fullName evidence="4">Threonine/homoserine/homoserine lactone efflux protein</fullName>
    </recommendedName>
</protein>
<evidence type="ECO:0000313" key="2">
    <source>
        <dbReference type="EMBL" id="GAA4448105.1"/>
    </source>
</evidence>
<keyword evidence="1" id="KW-1133">Transmembrane helix</keyword>
<feature type="transmembrane region" description="Helical" evidence="1">
    <location>
        <begin position="140"/>
        <end position="159"/>
    </location>
</feature>
<feature type="transmembrane region" description="Helical" evidence="1">
    <location>
        <begin position="37"/>
        <end position="59"/>
    </location>
</feature>
<feature type="transmembrane region" description="Helical" evidence="1">
    <location>
        <begin position="179"/>
        <end position="196"/>
    </location>
</feature>
<proteinExistence type="predicted"/>
<comment type="caution">
    <text evidence="2">The sequence shown here is derived from an EMBL/GenBank/DDBJ whole genome shotgun (WGS) entry which is preliminary data.</text>
</comment>
<evidence type="ECO:0000313" key="3">
    <source>
        <dbReference type="Proteomes" id="UP001501410"/>
    </source>
</evidence>
<keyword evidence="3" id="KW-1185">Reference proteome</keyword>
<dbReference type="Proteomes" id="UP001501410">
    <property type="component" value="Unassembled WGS sequence"/>
</dbReference>
<sequence>MIIILIGLIIGIVGYIMVNNVNLCLLELNRKGSRSSLVFFCILALVFEGAYCFGTLYMLERLMHYPLVIRIAQYLSIGFLFAIGLWTLMESSKPQEALQENIIRRGYWSVVIHPQQIPFWFFWGLLLIRKQLLLPDSGHFLLLSIANCAGSLIVFLLYIRYGNKLIERFSIRRNLLKNIVGVICLGSGVLLAVDILRSGT</sequence>
<keyword evidence="1" id="KW-0812">Transmembrane</keyword>
<name>A0ABP8MCL2_9BACT</name>
<feature type="transmembrane region" description="Helical" evidence="1">
    <location>
        <begin position="6"/>
        <end position="25"/>
    </location>
</feature>
<dbReference type="EMBL" id="BAABEZ010000001">
    <property type="protein sequence ID" value="GAA4448105.1"/>
    <property type="molecule type" value="Genomic_DNA"/>
</dbReference>